<dbReference type="STRING" id="1354746.A0A0B2UJW3"/>
<dbReference type="AlphaFoldDB" id="A0A0B2UJW3"/>
<dbReference type="PANTHER" id="PTHR18916">
    <property type="entry name" value="DYNACTIN 1-RELATED MICROTUBULE-BINDING"/>
    <property type="match status" value="1"/>
</dbReference>
<feature type="domain" description="CAP-Gly" evidence="2">
    <location>
        <begin position="24"/>
        <end position="66"/>
    </location>
</feature>
<dbReference type="HOGENOM" id="CLU_1180209_0_0_1"/>
<comment type="caution">
    <text evidence="3">The sequence shown here is derived from an EMBL/GenBank/DDBJ whole genome shotgun (WGS) entry which is preliminary data.</text>
</comment>
<reference evidence="3 4" key="1">
    <citation type="journal article" date="2014" name="MBio">
        <title>The Ordospora colligata genome; evolution of extreme reduction in microsporidia and host-to-parasite horizontal gene transfer.</title>
        <authorList>
            <person name="Pombert J.-F."/>
            <person name="Haag K.L."/>
            <person name="Beidas S."/>
            <person name="Ebert D."/>
            <person name="Keeling P.J."/>
        </authorList>
    </citation>
    <scope>NUCLEOTIDE SEQUENCE [LARGE SCALE GENOMIC DNA]</scope>
    <source>
        <strain evidence="3 4">OC4</strain>
    </source>
</reference>
<dbReference type="Gene3D" id="2.30.30.190">
    <property type="entry name" value="CAP Gly-rich-like domain"/>
    <property type="match status" value="1"/>
</dbReference>
<keyword evidence="1" id="KW-0175">Coiled coil</keyword>
<evidence type="ECO:0000313" key="4">
    <source>
        <dbReference type="Proteomes" id="UP000031056"/>
    </source>
</evidence>
<proteinExistence type="predicted"/>
<feature type="coiled-coil region" evidence="1">
    <location>
        <begin position="93"/>
        <end position="131"/>
    </location>
</feature>
<dbReference type="InterPro" id="IPR000938">
    <property type="entry name" value="CAP-Gly_domain"/>
</dbReference>
<name>A0A0B2UJW3_9MICR</name>
<dbReference type="GeneID" id="26261914"/>
<accession>A0A0B2UJW3</accession>
<dbReference type="PROSITE" id="PS50245">
    <property type="entry name" value="CAP_GLY_2"/>
    <property type="match status" value="1"/>
</dbReference>
<dbReference type="InterPro" id="IPR036859">
    <property type="entry name" value="CAP-Gly_dom_sf"/>
</dbReference>
<evidence type="ECO:0000256" key="1">
    <source>
        <dbReference type="SAM" id="Coils"/>
    </source>
</evidence>
<organism evidence="3 4">
    <name type="scientific">Ordospora colligata OC4</name>
    <dbReference type="NCBI Taxonomy" id="1354746"/>
    <lineage>
        <taxon>Eukaryota</taxon>
        <taxon>Fungi</taxon>
        <taxon>Fungi incertae sedis</taxon>
        <taxon>Microsporidia</taxon>
        <taxon>Ordosporidae</taxon>
        <taxon>Ordospora</taxon>
    </lineage>
</organism>
<protein>
    <submittedName>
        <fullName evidence="3">Subunit of dynactin complex</fullName>
    </submittedName>
</protein>
<dbReference type="SUPFAM" id="SSF74924">
    <property type="entry name" value="Cap-Gly domain"/>
    <property type="match status" value="1"/>
</dbReference>
<keyword evidence="4" id="KW-1185">Reference proteome</keyword>
<dbReference type="EMBL" id="JOKQ01000006">
    <property type="protein sequence ID" value="KHN69544.1"/>
    <property type="molecule type" value="Genomic_DNA"/>
</dbReference>
<dbReference type="Pfam" id="PF01302">
    <property type="entry name" value="CAP_GLY"/>
    <property type="match status" value="1"/>
</dbReference>
<evidence type="ECO:0000313" key="3">
    <source>
        <dbReference type="EMBL" id="KHN69544.1"/>
    </source>
</evidence>
<gene>
    <name evidence="3" type="ORF">M896_060430</name>
</gene>
<dbReference type="Proteomes" id="UP000031056">
    <property type="component" value="Unassembled WGS sequence"/>
</dbReference>
<dbReference type="InParanoid" id="A0A0B2UJW3"/>
<sequence>MVLLMLNDRLTLGDRFKGTVRYLGGIRTKEGKWVGLELDEPVGANDGSVNGVRYFDCKNKHGIFVRYERIREGLVCEERGRAVDGSEMCDTKIGDYELKISELEKTIEQLKNTERREIAELRRELACLEGQRLQKNACYGVEEPRDINAAGLHTSHKKDENERRRVVYLVNRIMHGVLDEEVDGMECLYKEFECIMKKNGILMD</sequence>
<dbReference type="VEuPathDB" id="MicrosporidiaDB:M896_060430"/>
<dbReference type="OrthoDB" id="2130750at2759"/>
<dbReference type="RefSeq" id="XP_014563586.1">
    <property type="nucleotide sequence ID" value="XM_014708100.1"/>
</dbReference>
<dbReference type="SMART" id="SM01052">
    <property type="entry name" value="CAP_GLY"/>
    <property type="match status" value="1"/>
</dbReference>
<evidence type="ECO:0000259" key="2">
    <source>
        <dbReference type="PROSITE" id="PS50245"/>
    </source>
</evidence>